<dbReference type="InterPro" id="IPR036047">
    <property type="entry name" value="F-box-like_dom_sf"/>
</dbReference>
<dbReference type="NCBIfam" id="TIGR01640">
    <property type="entry name" value="F_box_assoc_1"/>
    <property type="match status" value="1"/>
</dbReference>
<dbReference type="Proteomes" id="UP000824120">
    <property type="component" value="Chromosome 9"/>
</dbReference>
<feature type="compositionally biased region" description="Basic and acidic residues" evidence="4">
    <location>
        <begin position="830"/>
        <end position="849"/>
    </location>
</feature>
<dbReference type="InterPro" id="IPR007378">
    <property type="entry name" value="Tic22-like"/>
</dbReference>
<feature type="region of interest" description="Disordered" evidence="4">
    <location>
        <begin position="823"/>
        <end position="849"/>
    </location>
</feature>
<dbReference type="Pfam" id="PF04278">
    <property type="entry name" value="Tic22"/>
    <property type="match status" value="1"/>
</dbReference>
<evidence type="ECO:0000313" key="7">
    <source>
        <dbReference type="Proteomes" id="UP000824120"/>
    </source>
</evidence>
<dbReference type="InterPro" id="IPR017451">
    <property type="entry name" value="F-box-assoc_interact_dom"/>
</dbReference>
<feature type="compositionally biased region" description="Basic and acidic residues" evidence="4">
    <location>
        <begin position="1192"/>
        <end position="1207"/>
    </location>
</feature>
<feature type="compositionally biased region" description="Polar residues" evidence="4">
    <location>
        <begin position="972"/>
        <end position="981"/>
    </location>
</feature>
<gene>
    <name evidence="6" type="ORF">H5410_049261</name>
</gene>
<feature type="domain" description="F-box associated beta-propeller type 3" evidence="5">
    <location>
        <begin position="135"/>
        <end position="398"/>
    </location>
</feature>
<accession>A0A9J5XKK7</accession>
<organism evidence="6 7">
    <name type="scientific">Solanum commersonii</name>
    <name type="common">Commerson's wild potato</name>
    <name type="synonym">Commerson's nightshade</name>
    <dbReference type="NCBI Taxonomy" id="4109"/>
    <lineage>
        <taxon>Eukaryota</taxon>
        <taxon>Viridiplantae</taxon>
        <taxon>Streptophyta</taxon>
        <taxon>Embryophyta</taxon>
        <taxon>Tracheophyta</taxon>
        <taxon>Spermatophyta</taxon>
        <taxon>Magnoliopsida</taxon>
        <taxon>eudicotyledons</taxon>
        <taxon>Gunneridae</taxon>
        <taxon>Pentapetalae</taxon>
        <taxon>asterids</taxon>
        <taxon>lamiids</taxon>
        <taxon>Solanales</taxon>
        <taxon>Solanaceae</taxon>
        <taxon>Solanoideae</taxon>
        <taxon>Solaneae</taxon>
        <taxon>Solanum</taxon>
    </lineage>
</organism>
<reference evidence="6 7" key="1">
    <citation type="submission" date="2020-09" db="EMBL/GenBank/DDBJ databases">
        <title>De no assembly of potato wild relative species, Solanum commersonii.</title>
        <authorList>
            <person name="Cho K."/>
        </authorList>
    </citation>
    <scope>NUCLEOTIDE SEQUENCE [LARGE SCALE GENOMIC DNA]</scope>
    <source>
        <strain evidence="6">LZ3.2</strain>
        <tissue evidence="6">Leaf</tissue>
    </source>
</reference>
<dbReference type="OrthoDB" id="1939753at2759"/>
<dbReference type="PANTHER" id="PTHR33926">
    <property type="entry name" value="PROTEIN TIC 22, CHLOROPLASTIC"/>
    <property type="match status" value="1"/>
</dbReference>
<evidence type="ECO:0000313" key="6">
    <source>
        <dbReference type="EMBL" id="KAG5588827.1"/>
    </source>
</evidence>
<comment type="subcellular location">
    <subcellularLocation>
        <location evidence="1">Plastid</location>
        <location evidence="1">Chloroplast</location>
    </subcellularLocation>
</comment>
<keyword evidence="2" id="KW-0150">Chloroplast</keyword>
<feature type="region of interest" description="Disordered" evidence="4">
    <location>
        <begin position="728"/>
        <end position="751"/>
    </location>
</feature>
<dbReference type="GO" id="GO:0009507">
    <property type="term" value="C:chloroplast"/>
    <property type="evidence" value="ECO:0007669"/>
    <property type="project" value="UniProtKB-SubCell"/>
</dbReference>
<name>A0A9J5XKK7_SOLCO</name>
<dbReference type="EMBL" id="JACXVP010000009">
    <property type="protein sequence ID" value="KAG5588827.1"/>
    <property type="molecule type" value="Genomic_DNA"/>
</dbReference>
<dbReference type="Pfam" id="PF08268">
    <property type="entry name" value="FBA_3"/>
    <property type="match status" value="1"/>
</dbReference>
<dbReference type="InterPro" id="IPR013187">
    <property type="entry name" value="F-box-assoc_dom_typ3"/>
</dbReference>
<dbReference type="PANTHER" id="PTHR33926:SF1">
    <property type="entry name" value="PROTEIN TIC 22-LIKE, CHLOROPLASTIC"/>
    <property type="match status" value="1"/>
</dbReference>
<feature type="region of interest" description="Disordered" evidence="4">
    <location>
        <begin position="1037"/>
        <end position="1061"/>
    </location>
</feature>
<comment type="caution">
    <text evidence="6">The sequence shown here is derived from an EMBL/GenBank/DDBJ whole genome shotgun (WGS) entry which is preliminary data.</text>
</comment>
<evidence type="ECO:0000256" key="3">
    <source>
        <dbReference type="ARBA" id="ARBA00022640"/>
    </source>
</evidence>
<evidence type="ECO:0000256" key="2">
    <source>
        <dbReference type="ARBA" id="ARBA00022528"/>
    </source>
</evidence>
<dbReference type="GO" id="GO:0015031">
    <property type="term" value="P:protein transport"/>
    <property type="evidence" value="ECO:0007669"/>
    <property type="project" value="InterPro"/>
</dbReference>
<keyword evidence="7" id="KW-1185">Reference proteome</keyword>
<dbReference type="AlphaFoldDB" id="A0A9J5XKK7"/>
<dbReference type="Gene3D" id="3.40.1350.100">
    <property type="match status" value="1"/>
</dbReference>
<evidence type="ECO:0000256" key="4">
    <source>
        <dbReference type="SAM" id="MobiDB-lite"/>
    </source>
</evidence>
<protein>
    <recommendedName>
        <fullName evidence="5">F-box associated beta-propeller type 3 domain-containing protein</fullName>
    </recommendedName>
</protein>
<sequence length="1233" mass="137780">MPCCIIRYIYLRHPLQPNKKEISIRRRKKCSSIITKEEENSSDQFNKLSGDVLTCIFLKCAVKSLSISRCVSKSWNECIISPLFVCSHQKQQLMENAPQFLFVETFRYLRRSGKLKLQFVSLDMEGRNEDLYTITHYPDRQIHSSCWTVSAGLVCLSTDCRIYLCNPAIHQLRELPNCSPSAIPGYEHFGFGYLHSKKEYKVVRFFYMGLPGTLPVDVVLAQLRCEVFTLNSGGILNSRWKEIAEQPPYHPVFPGLLVKECMYWLAKDKVVYYGQPRVMSFEFENEKFISICCPSAFVDFQGLDLMDLKGTVCLPDYANFLKSSILDLWILEDKVSCSWAKEYSINLGIRFDPEELGCFYSSWNEEIIFRQQLGVKMVVFFYDIKTKSFRQVERHGRGPYHIYWKTLFSLDSNASQEFVLVSGVSTGKSLGLFCFSEADAEALRQQMESMDPSMRNGSRVVPVALNKVFQLKVDGVAFRLIPEASQVKNAIKERERTGTTDESFYGVPVFQMIWDGHFTDLQMELPSLLLVAKRTDRLIRETSVEELNPKKPKQEISSCFLQEDKLIVLSWRSGGYNTRYEGFFDITVGRCCICSSGFRCFSRSLPEVTNMYTIRLVAKSWKAMICDRNFKEHHCDHSKALGREKRYSSDFVFRDPESPQLIMIDDPNQFSPKTLKFWAHVIRKLPRPFSNLPSRLEDCISFINYINMDLTNLVVGISVSVNDNQLTAEVNDPESPKSATNQPVADKSLGSKLDRRVDLQVDASAVKSEILGDASLQEMNAAESIEAKKMQMSSDQPNDLKAIEDINANEGLADAVEASVQVSQSVVSDTDDKTSNNENYESKPQEAEGKFSVVESKLLEAEDQATENVPNKEELHFPLDLVSSEEICSVKDDIVAASEVTQSFVGTGRSDGSIYSVALDVSGDQVSEEKVAVSAEGITDSSGLSFNPNTFECGVLSILNSKGLQEPEDTSKNSLSDAKQSTEVDDPVLERTEETSFTMEEENKCGHPENELLANNETTPVAISCLSEAIQTTVTLGGSDHGEHEKVGTECPIGAGGETEKERTEEKLVGLSEVISDCDVKEPTDLNSRVGDTDLNNSVGDTDLNNHVVDTDLNNRVVDNSPAGDVLKSATGVISSASQNEGDDKLIKQNETVSAMDTPISSSSRANSLDANRGSISVLTTQSESTAIPDAKTTDTQRLEKSEHDLQKPTSGSEECHTDKSDVYEPPIFHDIG</sequence>
<evidence type="ECO:0000256" key="1">
    <source>
        <dbReference type="ARBA" id="ARBA00004229"/>
    </source>
</evidence>
<feature type="compositionally biased region" description="Basic and acidic residues" evidence="4">
    <location>
        <begin position="1214"/>
        <end position="1223"/>
    </location>
</feature>
<feature type="region of interest" description="Disordered" evidence="4">
    <location>
        <begin position="1178"/>
        <end position="1233"/>
    </location>
</feature>
<evidence type="ECO:0000259" key="5">
    <source>
        <dbReference type="Pfam" id="PF08268"/>
    </source>
</evidence>
<keyword evidence="3" id="KW-0934">Plastid</keyword>
<feature type="region of interest" description="Disordered" evidence="4">
    <location>
        <begin position="964"/>
        <end position="987"/>
    </location>
</feature>
<dbReference type="SUPFAM" id="SSF81383">
    <property type="entry name" value="F-box domain"/>
    <property type="match status" value="1"/>
</dbReference>
<proteinExistence type="predicted"/>